<dbReference type="CDD" id="cd16461">
    <property type="entry name" value="RING-H2_EL5-like"/>
    <property type="match status" value="1"/>
</dbReference>
<keyword evidence="5" id="KW-0808">Transferase</keyword>
<keyword evidence="10" id="KW-0862">Zinc</keyword>
<keyword evidence="17" id="KW-1185">Reference proteome</keyword>
<evidence type="ECO:0000256" key="11">
    <source>
        <dbReference type="ARBA" id="ARBA00022989"/>
    </source>
</evidence>
<reference evidence="18" key="2">
    <citation type="submission" date="2025-08" db="UniProtKB">
        <authorList>
            <consortium name="RefSeq"/>
        </authorList>
    </citation>
    <scope>IDENTIFICATION</scope>
    <source>
        <tissue evidence="18">Young leaves</tissue>
    </source>
</reference>
<evidence type="ECO:0000256" key="7">
    <source>
        <dbReference type="ARBA" id="ARBA00022723"/>
    </source>
</evidence>
<evidence type="ECO:0000256" key="14">
    <source>
        <dbReference type="PROSITE-ProRule" id="PRU00175"/>
    </source>
</evidence>
<dbReference type="AlphaFoldDB" id="A0A8B8M6V7"/>
<proteinExistence type="inferred from homology"/>
<accession>A0A8B8M6V7</accession>
<name>A0A8B8M6V7_ABRPR</name>
<comment type="catalytic activity">
    <reaction evidence="1">
        <text>S-ubiquitinyl-[E2 ubiquitin-conjugating enzyme]-L-cysteine + [acceptor protein]-L-lysine = [E2 ubiquitin-conjugating enzyme]-L-cysteine + N(6)-ubiquitinyl-[acceptor protein]-L-lysine.</text>
        <dbReference type="EC" id="2.3.2.27"/>
    </reaction>
</comment>
<dbReference type="SUPFAM" id="SSF57850">
    <property type="entry name" value="RING/U-box"/>
    <property type="match status" value="1"/>
</dbReference>
<dbReference type="PROSITE" id="PS50089">
    <property type="entry name" value="ZF_RING_2"/>
    <property type="match status" value="1"/>
</dbReference>
<organism evidence="17 18">
    <name type="scientific">Abrus precatorius</name>
    <name type="common">Indian licorice</name>
    <name type="synonym">Glycine abrus</name>
    <dbReference type="NCBI Taxonomy" id="3816"/>
    <lineage>
        <taxon>Eukaryota</taxon>
        <taxon>Viridiplantae</taxon>
        <taxon>Streptophyta</taxon>
        <taxon>Embryophyta</taxon>
        <taxon>Tracheophyta</taxon>
        <taxon>Spermatophyta</taxon>
        <taxon>Magnoliopsida</taxon>
        <taxon>eudicotyledons</taxon>
        <taxon>Gunneridae</taxon>
        <taxon>Pentapetalae</taxon>
        <taxon>rosids</taxon>
        <taxon>fabids</taxon>
        <taxon>Fabales</taxon>
        <taxon>Fabaceae</taxon>
        <taxon>Papilionoideae</taxon>
        <taxon>50 kb inversion clade</taxon>
        <taxon>NPAAA clade</taxon>
        <taxon>indigoferoid/millettioid clade</taxon>
        <taxon>Abreae</taxon>
        <taxon>Abrus</taxon>
    </lineage>
</organism>
<dbReference type="GO" id="GO:0016567">
    <property type="term" value="P:protein ubiquitination"/>
    <property type="evidence" value="ECO:0007669"/>
    <property type="project" value="InterPro"/>
</dbReference>
<dbReference type="GO" id="GO:0016020">
    <property type="term" value="C:membrane"/>
    <property type="evidence" value="ECO:0007669"/>
    <property type="project" value="UniProtKB-SubCell"/>
</dbReference>
<dbReference type="GO" id="GO:0008270">
    <property type="term" value="F:zinc ion binding"/>
    <property type="evidence" value="ECO:0007669"/>
    <property type="project" value="UniProtKB-KW"/>
</dbReference>
<dbReference type="PANTHER" id="PTHR46913">
    <property type="entry name" value="RING-H2 FINGER PROTEIN ATL16"/>
    <property type="match status" value="1"/>
</dbReference>
<evidence type="ECO:0000256" key="6">
    <source>
        <dbReference type="ARBA" id="ARBA00022692"/>
    </source>
</evidence>
<sequence>MDFVSQRHLLHVPQALSPYFQPPYETGNPPHTSTPIVAILIIGMTVTSFFLLGYYIFVIKCCLNLQHRVDHTRRLSIVRQGEYPSYSTASEPRGLEEAVIRLIPVIHYTPEEGVREFGERSFSCECAICLNEFQEDEKLRVIPNCSHVFHIDCIDVWLQNNVHCPLCRRNVSLTSHVVNVDQLITPRPSPQDQSQNIESLIGVDEGFVVIDLDSEDGRGQNLEARQEELPTRSIGLSSQSKKERKFQKVTSMGDECVGDRAKDERFLVQPMRRSFSMDSSVNRQFYGAIQHQNGHVHEVSTIETCVGGSGRVKRSCFSFGHGRRSISAVLPVYLDP</sequence>
<dbReference type="EC" id="2.3.2.27" evidence="4"/>
<evidence type="ECO:0000256" key="4">
    <source>
        <dbReference type="ARBA" id="ARBA00012483"/>
    </source>
</evidence>
<evidence type="ECO:0000256" key="15">
    <source>
        <dbReference type="SAM" id="Phobius"/>
    </source>
</evidence>
<dbReference type="RefSeq" id="XP_027364406.1">
    <property type="nucleotide sequence ID" value="XM_027508605.1"/>
</dbReference>
<keyword evidence="7" id="KW-0479">Metal-binding</keyword>
<dbReference type="Pfam" id="PF13639">
    <property type="entry name" value="zf-RING_2"/>
    <property type="match status" value="1"/>
</dbReference>
<dbReference type="GO" id="GO:0061630">
    <property type="term" value="F:ubiquitin protein ligase activity"/>
    <property type="evidence" value="ECO:0007669"/>
    <property type="project" value="UniProtKB-EC"/>
</dbReference>
<evidence type="ECO:0000256" key="2">
    <source>
        <dbReference type="ARBA" id="ARBA00004167"/>
    </source>
</evidence>
<comment type="similarity">
    <text evidence="13">Belongs to the RING-type zinc finger family. ATL subfamily.</text>
</comment>
<dbReference type="SMART" id="SM00184">
    <property type="entry name" value="RING"/>
    <property type="match status" value="1"/>
</dbReference>
<gene>
    <name evidence="18" type="primary">LOC113871515</name>
</gene>
<dbReference type="Gene3D" id="3.30.40.10">
    <property type="entry name" value="Zinc/RING finger domain, C3HC4 (zinc finger)"/>
    <property type="match status" value="1"/>
</dbReference>
<dbReference type="KEGG" id="aprc:113871515"/>
<evidence type="ECO:0000256" key="3">
    <source>
        <dbReference type="ARBA" id="ARBA00004906"/>
    </source>
</evidence>
<keyword evidence="9" id="KW-0833">Ubl conjugation pathway</keyword>
<evidence type="ECO:0000256" key="9">
    <source>
        <dbReference type="ARBA" id="ARBA00022786"/>
    </source>
</evidence>
<comment type="pathway">
    <text evidence="3">Protein modification; protein ubiquitination.</text>
</comment>
<evidence type="ECO:0000256" key="8">
    <source>
        <dbReference type="ARBA" id="ARBA00022771"/>
    </source>
</evidence>
<evidence type="ECO:0000256" key="1">
    <source>
        <dbReference type="ARBA" id="ARBA00000900"/>
    </source>
</evidence>
<dbReference type="InterPro" id="IPR044600">
    <property type="entry name" value="ATL1/ATL16-like"/>
</dbReference>
<keyword evidence="11 15" id="KW-1133">Transmembrane helix</keyword>
<dbReference type="OrthoDB" id="8062037at2759"/>
<protein>
    <recommendedName>
        <fullName evidence="4">RING-type E3 ubiquitin transferase</fullName>
        <ecNumber evidence="4">2.3.2.27</ecNumber>
    </recommendedName>
</protein>
<evidence type="ECO:0000256" key="12">
    <source>
        <dbReference type="ARBA" id="ARBA00023136"/>
    </source>
</evidence>
<dbReference type="InterPro" id="IPR013083">
    <property type="entry name" value="Znf_RING/FYVE/PHD"/>
</dbReference>
<comment type="subcellular location">
    <subcellularLocation>
        <location evidence="2">Membrane</location>
        <topology evidence="2">Single-pass membrane protein</topology>
    </subcellularLocation>
</comment>
<feature type="domain" description="RING-type" evidence="16">
    <location>
        <begin position="126"/>
        <end position="168"/>
    </location>
</feature>
<evidence type="ECO:0000256" key="5">
    <source>
        <dbReference type="ARBA" id="ARBA00022679"/>
    </source>
</evidence>
<evidence type="ECO:0000313" key="18">
    <source>
        <dbReference type="RefSeq" id="XP_027364406.1"/>
    </source>
</evidence>
<feature type="transmembrane region" description="Helical" evidence="15">
    <location>
        <begin position="36"/>
        <end position="58"/>
    </location>
</feature>
<evidence type="ECO:0000259" key="16">
    <source>
        <dbReference type="PROSITE" id="PS50089"/>
    </source>
</evidence>
<dbReference type="GeneID" id="113871515"/>
<dbReference type="FunFam" id="3.30.40.10:FF:000187">
    <property type="entry name" value="E3 ubiquitin-protein ligase ATL6"/>
    <property type="match status" value="1"/>
</dbReference>
<dbReference type="Proteomes" id="UP000694853">
    <property type="component" value="Unplaced"/>
</dbReference>
<keyword evidence="6 15" id="KW-0812">Transmembrane</keyword>
<evidence type="ECO:0000256" key="13">
    <source>
        <dbReference type="ARBA" id="ARBA00024209"/>
    </source>
</evidence>
<dbReference type="PANTHER" id="PTHR46913:SF1">
    <property type="entry name" value="RING-H2 FINGER PROTEIN ATL16"/>
    <property type="match status" value="1"/>
</dbReference>
<reference evidence="17" key="1">
    <citation type="journal article" date="2019" name="Toxins">
        <title>Detection of Abrin-Like and Prepropulchellin-Like Toxin Genes and Transcripts Using Whole Genome Sequencing and Full-Length Transcript Sequencing of Abrus precatorius.</title>
        <authorList>
            <person name="Hovde B.T."/>
            <person name="Daligault H.E."/>
            <person name="Hanschen E.R."/>
            <person name="Kunde Y.A."/>
            <person name="Johnson M.B."/>
            <person name="Starkenburg S.R."/>
            <person name="Johnson S.L."/>
        </authorList>
    </citation>
    <scope>NUCLEOTIDE SEQUENCE [LARGE SCALE GENOMIC DNA]</scope>
</reference>
<keyword evidence="8 14" id="KW-0863">Zinc-finger</keyword>
<evidence type="ECO:0000256" key="10">
    <source>
        <dbReference type="ARBA" id="ARBA00022833"/>
    </source>
</evidence>
<dbReference type="InterPro" id="IPR001841">
    <property type="entry name" value="Znf_RING"/>
</dbReference>
<evidence type="ECO:0000313" key="17">
    <source>
        <dbReference type="Proteomes" id="UP000694853"/>
    </source>
</evidence>
<keyword evidence="12 15" id="KW-0472">Membrane</keyword>